<dbReference type="RefSeq" id="WP_235055064.1">
    <property type="nucleotide sequence ID" value="NZ_JAKFHA010000016.1"/>
</dbReference>
<dbReference type="InterPro" id="IPR011044">
    <property type="entry name" value="Quino_amine_DH_bsu"/>
</dbReference>
<reference evidence="1" key="1">
    <citation type="submission" date="2022-01" db="EMBL/GenBank/DDBJ databases">
        <title>Genome-Based Taxonomic Classification of the Phylum Actinobacteria.</title>
        <authorList>
            <person name="Gao Y."/>
        </authorList>
    </citation>
    <scope>NUCLEOTIDE SEQUENCE</scope>
    <source>
        <strain evidence="1">KLBMP 8922</strain>
    </source>
</reference>
<dbReference type="Pfam" id="PF14435">
    <property type="entry name" value="SUKH-4"/>
    <property type="match status" value="1"/>
</dbReference>
<accession>A0AA41Q5A8</accession>
<dbReference type="InterPro" id="IPR015943">
    <property type="entry name" value="WD40/YVTN_repeat-like_dom_sf"/>
</dbReference>
<keyword evidence="2" id="KW-1185">Reference proteome</keyword>
<protein>
    <submittedName>
        <fullName evidence="1">SUKH-4 family immunity protein</fullName>
    </submittedName>
</protein>
<dbReference type="Proteomes" id="UP001165378">
    <property type="component" value="Unassembled WGS sequence"/>
</dbReference>
<sequence length="520" mass="53074">MAILDGASWAHWGPAARRRSGAWPGSVVAGALTVRKGEAAVVTAAESGLIRVYDAGTGEPFGPGTRTGLGHVLVGSAGAANPSDAVIVLVDRSGAGEIVAPDSFEHRSLPGSGRTGEYVAAAADARGVLAVLPSRGAGLAVVDPESGETAEIPLGQHAAQLTAVTAFSADGELHATVLYRDGSAETLALRTGTQVAQWTAHEPCRAAAAAVLAEPGRDPVLAAIGSRSLRLWNPMTGQESSPAVELGEREGALHVTLRRTDEDGVVVAWCAYDKVFRAVPATGERLATLDLGAPVRFLAYRDDGALLVAGAHGIAAMAPDATGIAAMTLDAPGIAAMTPDAPGTGPSADPDNSAHASAQLPTTVFAGPWVRVPEDVLPAGITDPGARTALTETGLPGSGWFEAAPGLADIGPEEDPEHPGLFDIGALGDDVVLVDGASGAVLIVHNGQAEPGNTGLDAFVACLIVEADAADRAPQGFADEPAREEWRTDIRTRLTTADPATAAEDSWWTLWLDTQPGGYY</sequence>
<comment type="caution">
    <text evidence="1">The sequence shown here is derived from an EMBL/GenBank/DDBJ whole genome shotgun (WGS) entry which is preliminary data.</text>
</comment>
<name>A0AA41Q5A8_9ACTN</name>
<organism evidence="1 2">
    <name type="scientific">Yinghuangia soli</name>
    <dbReference type="NCBI Taxonomy" id="2908204"/>
    <lineage>
        <taxon>Bacteria</taxon>
        <taxon>Bacillati</taxon>
        <taxon>Actinomycetota</taxon>
        <taxon>Actinomycetes</taxon>
        <taxon>Kitasatosporales</taxon>
        <taxon>Streptomycetaceae</taxon>
        <taxon>Yinghuangia</taxon>
    </lineage>
</organism>
<dbReference type="Gene3D" id="2.130.10.10">
    <property type="entry name" value="YVTN repeat-like/Quinoprotein amine dehydrogenase"/>
    <property type="match status" value="1"/>
</dbReference>
<dbReference type="EMBL" id="JAKFHA010000016">
    <property type="protein sequence ID" value="MCF2530397.1"/>
    <property type="molecule type" value="Genomic_DNA"/>
</dbReference>
<gene>
    <name evidence="1" type="ORF">LZ495_24690</name>
</gene>
<proteinExistence type="predicted"/>
<evidence type="ECO:0000313" key="2">
    <source>
        <dbReference type="Proteomes" id="UP001165378"/>
    </source>
</evidence>
<dbReference type="SUPFAM" id="SSF50969">
    <property type="entry name" value="YVTN repeat-like/Quinoprotein amine dehydrogenase"/>
    <property type="match status" value="1"/>
</dbReference>
<evidence type="ECO:0000313" key="1">
    <source>
        <dbReference type="EMBL" id="MCF2530397.1"/>
    </source>
</evidence>
<dbReference type="AlphaFoldDB" id="A0AA41Q5A8"/>
<dbReference type="InterPro" id="IPR025851">
    <property type="entry name" value="SUKH-4"/>
</dbReference>